<dbReference type="AlphaFoldDB" id="A0A919S0R6"/>
<proteinExistence type="predicted"/>
<dbReference type="EMBL" id="BOPZ01000014">
    <property type="protein sequence ID" value="GIM29173.1"/>
    <property type="molecule type" value="Genomic_DNA"/>
</dbReference>
<sequence length="146" mass="18116">MYYCYCPLQSMKTTDDGLEMMYPKIYHKVYPMVMSYCDSMEKKYGPMYRPSKEELKKISDDMYEKMKDYLDDCIDDDDTDDDDDCNRYEYDRFADNEYNTRQRRYGRRRAVRDLFSILLLSQLFGRRPYPYYSYYPQYPQYPYYGY</sequence>
<dbReference type="RefSeq" id="WP_212903879.1">
    <property type="nucleotide sequence ID" value="NZ_BOPZ01000014.1"/>
</dbReference>
<protein>
    <submittedName>
        <fullName evidence="1">Uncharacterized protein</fullName>
    </submittedName>
</protein>
<gene>
    <name evidence="1" type="ORF">CPJCM30710_18390</name>
</gene>
<dbReference type="Proteomes" id="UP000679179">
    <property type="component" value="Unassembled WGS sequence"/>
</dbReference>
<evidence type="ECO:0000313" key="2">
    <source>
        <dbReference type="Proteomes" id="UP000679179"/>
    </source>
</evidence>
<name>A0A919S0R6_9CLOT</name>
<reference evidence="1" key="1">
    <citation type="submission" date="2021-03" db="EMBL/GenBank/DDBJ databases">
        <title>Taxonomic study of Clostridium polyendosporum from meadow-gley soil under rice.</title>
        <authorList>
            <person name="Kobayashi H."/>
            <person name="Tanizawa Y."/>
            <person name="Yagura M."/>
        </authorList>
    </citation>
    <scope>NUCLEOTIDE SEQUENCE</scope>
    <source>
        <strain evidence="1">JCM 30710</strain>
    </source>
</reference>
<accession>A0A919S0R6</accession>
<comment type="caution">
    <text evidence="1">The sequence shown here is derived from an EMBL/GenBank/DDBJ whole genome shotgun (WGS) entry which is preliminary data.</text>
</comment>
<evidence type="ECO:0000313" key="1">
    <source>
        <dbReference type="EMBL" id="GIM29173.1"/>
    </source>
</evidence>
<keyword evidence="2" id="KW-1185">Reference proteome</keyword>
<organism evidence="1 2">
    <name type="scientific">Clostridium polyendosporum</name>
    <dbReference type="NCBI Taxonomy" id="69208"/>
    <lineage>
        <taxon>Bacteria</taxon>
        <taxon>Bacillati</taxon>
        <taxon>Bacillota</taxon>
        <taxon>Clostridia</taxon>
        <taxon>Eubacteriales</taxon>
        <taxon>Clostridiaceae</taxon>
        <taxon>Clostridium</taxon>
    </lineage>
</organism>